<dbReference type="Proteomes" id="UP000799424">
    <property type="component" value="Unassembled WGS sequence"/>
</dbReference>
<dbReference type="EMBL" id="MU006242">
    <property type="protein sequence ID" value="KAF2820090.1"/>
    <property type="molecule type" value="Genomic_DNA"/>
</dbReference>
<dbReference type="OrthoDB" id="160645at2759"/>
<keyword evidence="2" id="KW-0732">Signal</keyword>
<dbReference type="Pfam" id="PF23865">
    <property type="entry name" value="DUF7223"/>
    <property type="match status" value="1"/>
</dbReference>
<evidence type="ECO:0000256" key="1">
    <source>
        <dbReference type="SAM" id="MobiDB-lite"/>
    </source>
</evidence>
<feature type="compositionally biased region" description="Basic and acidic residues" evidence="1">
    <location>
        <begin position="442"/>
        <end position="454"/>
    </location>
</feature>
<dbReference type="InterPro" id="IPR054293">
    <property type="entry name" value="DUF7029"/>
</dbReference>
<organism evidence="5 6">
    <name type="scientific">Ophiobolus disseminans</name>
    <dbReference type="NCBI Taxonomy" id="1469910"/>
    <lineage>
        <taxon>Eukaryota</taxon>
        <taxon>Fungi</taxon>
        <taxon>Dikarya</taxon>
        <taxon>Ascomycota</taxon>
        <taxon>Pezizomycotina</taxon>
        <taxon>Dothideomycetes</taxon>
        <taxon>Pleosporomycetidae</taxon>
        <taxon>Pleosporales</taxon>
        <taxon>Pleosporineae</taxon>
        <taxon>Phaeosphaeriaceae</taxon>
        <taxon>Ophiobolus</taxon>
    </lineage>
</organism>
<proteinExistence type="predicted"/>
<evidence type="ECO:0000313" key="5">
    <source>
        <dbReference type="EMBL" id="KAF2820090.1"/>
    </source>
</evidence>
<feature type="region of interest" description="Disordered" evidence="1">
    <location>
        <begin position="227"/>
        <end position="246"/>
    </location>
</feature>
<gene>
    <name evidence="5" type="ORF">CC86DRAFT_412555</name>
</gene>
<feature type="compositionally biased region" description="Basic residues" evidence="1">
    <location>
        <begin position="429"/>
        <end position="441"/>
    </location>
</feature>
<feature type="signal peptide" evidence="2">
    <location>
        <begin position="1"/>
        <end position="17"/>
    </location>
</feature>
<dbReference type="Pfam" id="PF22974">
    <property type="entry name" value="DUF7029"/>
    <property type="match status" value="1"/>
</dbReference>
<protein>
    <submittedName>
        <fullName evidence="5">Uncharacterized protein</fullName>
    </submittedName>
</protein>
<accession>A0A6A6ZGE1</accession>
<evidence type="ECO:0000256" key="2">
    <source>
        <dbReference type="SAM" id="SignalP"/>
    </source>
</evidence>
<keyword evidence="6" id="KW-1185">Reference proteome</keyword>
<feature type="chain" id="PRO_5025429937" evidence="2">
    <location>
        <begin position="18"/>
        <end position="1069"/>
    </location>
</feature>
<name>A0A6A6ZGE1_9PLEO</name>
<sequence length="1069" mass="116718">MYYPSLLLALLVRATLGHPAHQDNPVTPDTSKATARASFGGDYEFPYDRFGPIPTLRPVIPDTVNLHDVNNLTPRKAGTGDSLHYLHHPEDASVGTFAIATPNWKSPSVVLDHSAAVRAVLRTSGHLVVYFTRDSAFEHAIVEWNLAENIIFIAHTPGCERPDSDGRCYYESESILFDHEELSAVITGSSRGIHDVAHDIALQWGDYAPAHYARAADIIARRDVPTPTGIENSSWPKPTPSRPQCTGPVDTKYGLPTACWGHTFDDTLDNNLGLYELSHFDYADTVAEIALQWGEDNYLNATLSKRAFPVPQFVKDTVNGVKRVANVGIQGVVKGAEAVKTGVQTGVKKVEQTVTNAANELKGKVKQSFDEFKDLVKDVKDGASTLVAFLTGTPVELPFSEEPLDLTLPRPKAECDGGSKIKRANPAPRKTKANKQKKVGKEKKEACEPKDGAKGVESPWGDKAVLLKTFGKLPTNKTLRPVGGRKQTTVTSGGFLNIYCVSCGVTGSLTTKGSIIFSITGVKGGKLEGVIPNMAIGVGIGIFGEFVEEKTFENKLYDIPLSPFTIGFATIGPILSVGTHLKLGVKMSGNIHARCDVKFENSKFSYDFVSGAFEQSGFTPKFVPQLTADANVEITAGFGIPIGLELALVVGQCQNCKGSVGIATEPTLELNSTVAVEAQLIDATGGGKKLQTGIKPIDGCKGVSVKLGARNHIFGVLNGFFLNPIKAAIHTTPSIALRQECIKLGAQSKKRELPATPYDSANTARLEHRQTANTTTLNSSVPTFDLTDFVLGTVDELEYTEYYSPEVPYSYMVDGDYWIGTVELLESGGKLFFSSCNDGNVYMQTMETYYDDLKYYQSCTTLWAGSGDVIVTTPNGAFLHYYNNTMSTVGVSRLRTTMVDEIPDTSVYVAMTPFEYDTNATILAALDLTGNIFFPVVCTYEDGQSARIFLVNKDIDDGIAMLKSPDVSYSVTNGKVKDCQLLFLGISERPEDSWVSYDSEPTSVYEREPLVMEFNSTVVDDDGELIEDFFELVADESLDFSDVWNDEFWLEYLNEDLDEMNRTIPGFEK</sequence>
<feature type="domain" description="DUF7029" evidence="3">
    <location>
        <begin position="103"/>
        <end position="200"/>
    </location>
</feature>
<reference evidence="5" key="1">
    <citation type="journal article" date="2020" name="Stud. Mycol.">
        <title>101 Dothideomycetes genomes: a test case for predicting lifestyles and emergence of pathogens.</title>
        <authorList>
            <person name="Haridas S."/>
            <person name="Albert R."/>
            <person name="Binder M."/>
            <person name="Bloem J."/>
            <person name="Labutti K."/>
            <person name="Salamov A."/>
            <person name="Andreopoulos B."/>
            <person name="Baker S."/>
            <person name="Barry K."/>
            <person name="Bills G."/>
            <person name="Bluhm B."/>
            <person name="Cannon C."/>
            <person name="Castanera R."/>
            <person name="Culley D."/>
            <person name="Daum C."/>
            <person name="Ezra D."/>
            <person name="Gonzalez J."/>
            <person name="Henrissat B."/>
            <person name="Kuo A."/>
            <person name="Liang C."/>
            <person name="Lipzen A."/>
            <person name="Lutzoni F."/>
            <person name="Magnuson J."/>
            <person name="Mondo S."/>
            <person name="Nolan M."/>
            <person name="Ohm R."/>
            <person name="Pangilinan J."/>
            <person name="Park H.-J."/>
            <person name="Ramirez L."/>
            <person name="Alfaro M."/>
            <person name="Sun H."/>
            <person name="Tritt A."/>
            <person name="Yoshinaga Y."/>
            <person name="Zwiers L.-H."/>
            <person name="Turgeon B."/>
            <person name="Goodwin S."/>
            <person name="Spatafora J."/>
            <person name="Crous P."/>
            <person name="Grigoriev I."/>
        </authorList>
    </citation>
    <scope>NUCLEOTIDE SEQUENCE</scope>
    <source>
        <strain evidence="5">CBS 113818</strain>
    </source>
</reference>
<feature type="domain" description="DUF7223" evidence="4">
    <location>
        <begin position="490"/>
        <end position="680"/>
    </location>
</feature>
<evidence type="ECO:0000259" key="3">
    <source>
        <dbReference type="Pfam" id="PF22974"/>
    </source>
</evidence>
<feature type="region of interest" description="Disordered" evidence="1">
    <location>
        <begin position="408"/>
        <end position="455"/>
    </location>
</feature>
<evidence type="ECO:0000313" key="6">
    <source>
        <dbReference type="Proteomes" id="UP000799424"/>
    </source>
</evidence>
<dbReference type="Gene3D" id="1.20.120.20">
    <property type="entry name" value="Apolipoprotein"/>
    <property type="match status" value="1"/>
</dbReference>
<evidence type="ECO:0000259" key="4">
    <source>
        <dbReference type="Pfam" id="PF23865"/>
    </source>
</evidence>
<dbReference type="InterPro" id="IPR055647">
    <property type="entry name" value="DUF7223"/>
</dbReference>
<dbReference type="AlphaFoldDB" id="A0A6A6ZGE1"/>